<evidence type="ECO:0000313" key="1">
    <source>
        <dbReference type="EMBL" id="KAF5759730.1"/>
    </source>
</evidence>
<dbReference type="AlphaFoldDB" id="A0A9K3GXX9"/>
<dbReference type="Gramene" id="mRNA:HanXRQr2_Chr16g0744841">
    <property type="protein sequence ID" value="mRNA:HanXRQr2_Chr16g0744841"/>
    <property type="gene ID" value="HanXRQr2_Chr16g0744841"/>
</dbReference>
<comment type="caution">
    <text evidence="1">The sequence shown here is derived from an EMBL/GenBank/DDBJ whole genome shotgun (WGS) entry which is preliminary data.</text>
</comment>
<gene>
    <name evidence="1" type="ORF">HanXRQr2_Chr16g0744841</name>
</gene>
<reference evidence="1" key="1">
    <citation type="journal article" date="2017" name="Nature">
        <title>The sunflower genome provides insights into oil metabolism, flowering and Asterid evolution.</title>
        <authorList>
            <person name="Badouin H."/>
            <person name="Gouzy J."/>
            <person name="Grassa C.J."/>
            <person name="Murat F."/>
            <person name="Staton S.E."/>
            <person name="Cottret L."/>
            <person name="Lelandais-Briere C."/>
            <person name="Owens G.L."/>
            <person name="Carrere S."/>
            <person name="Mayjonade B."/>
            <person name="Legrand L."/>
            <person name="Gill N."/>
            <person name="Kane N.C."/>
            <person name="Bowers J.E."/>
            <person name="Hubner S."/>
            <person name="Bellec A."/>
            <person name="Berard A."/>
            <person name="Berges H."/>
            <person name="Blanchet N."/>
            <person name="Boniface M.C."/>
            <person name="Brunel D."/>
            <person name="Catrice O."/>
            <person name="Chaidir N."/>
            <person name="Claudel C."/>
            <person name="Donnadieu C."/>
            <person name="Faraut T."/>
            <person name="Fievet G."/>
            <person name="Helmstetter N."/>
            <person name="King M."/>
            <person name="Knapp S.J."/>
            <person name="Lai Z."/>
            <person name="Le Paslier M.C."/>
            <person name="Lippi Y."/>
            <person name="Lorenzon L."/>
            <person name="Mandel J.R."/>
            <person name="Marage G."/>
            <person name="Marchand G."/>
            <person name="Marquand E."/>
            <person name="Bret-Mestries E."/>
            <person name="Morien E."/>
            <person name="Nambeesan S."/>
            <person name="Nguyen T."/>
            <person name="Pegot-Espagnet P."/>
            <person name="Pouilly N."/>
            <person name="Raftis F."/>
            <person name="Sallet E."/>
            <person name="Schiex T."/>
            <person name="Thomas J."/>
            <person name="Vandecasteele C."/>
            <person name="Vares D."/>
            <person name="Vear F."/>
            <person name="Vautrin S."/>
            <person name="Crespi M."/>
            <person name="Mangin B."/>
            <person name="Burke J.M."/>
            <person name="Salse J."/>
            <person name="Munos S."/>
            <person name="Vincourt P."/>
            <person name="Rieseberg L.H."/>
            <person name="Langlade N.B."/>
        </authorList>
    </citation>
    <scope>NUCLEOTIDE SEQUENCE</scope>
    <source>
        <tissue evidence="1">Leaves</tissue>
    </source>
</reference>
<dbReference type="Proteomes" id="UP000215914">
    <property type="component" value="Unassembled WGS sequence"/>
</dbReference>
<accession>A0A9K3GXX9</accession>
<proteinExistence type="predicted"/>
<evidence type="ECO:0000313" key="2">
    <source>
        <dbReference type="Proteomes" id="UP000215914"/>
    </source>
</evidence>
<organism evidence="1 2">
    <name type="scientific">Helianthus annuus</name>
    <name type="common">Common sunflower</name>
    <dbReference type="NCBI Taxonomy" id="4232"/>
    <lineage>
        <taxon>Eukaryota</taxon>
        <taxon>Viridiplantae</taxon>
        <taxon>Streptophyta</taxon>
        <taxon>Embryophyta</taxon>
        <taxon>Tracheophyta</taxon>
        <taxon>Spermatophyta</taxon>
        <taxon>Magnoliopsida</taxon>
        <taxon>eudicotyledons</taxon>
        <taxon>Gunneridae</taxon>
        <taxon>Pentapetalae</taxon>
        <taxon>asterids</taxon>
        <taxon>campanulids</taxon>
        <taxon>Asterales</taxon>
        <taxon>Asteraceae</taxon>
        <taxon>Asteroideae</taxon>
        <taxon>Heliantheae alliance</taxon>
        <taxon>Heliantheae</taxon>
        <taxon>Helianthus</taxon>
    </lineage>
</organism>
<keyword evidence="2" id="KW-1185">Reference proteome</keyword>
<protein>
    <submittedName>
        <fullName evidence="1">Uncharacterized protein</fullName>
    </submittedName>
</protein>
<dbReference type="EMBL" id="MNCJ02000331">
    <property type="protein sequence ID" value="KAF5759730.1"/>
    <property type="molecule type" value="Genomic_DNA"/>
</dbReference>
<reference evidence="1" key="2">
    <citation type="submission" date="2020-06" db="EMBL/GenBank/DDBJ databases">
        <title>Helianthus annuus Genome sequencing and assembly Release 2.</title>
        <authorList>
            <person name="Gouzy J."/>
            <person name="Langlade N."/>
            <person name="Munos S."/>
        </authorList>
    </citation>
    <scope>NUCLEOTIDE SEQUENCE</scope>
    <source>
        <tissue evidence="1">Leaves</tissue>
    </source>
</reference>
<name>A0A9K3GXX9_HELAN</name>
<sequence>MCRCTAARFGVLGRDAPTGIKDLARFPAALVSEVIRGLGNVTLSWTSHSP</sequence>